<feature type="non-terminal residue" evidence="3">
    <location>
        <position position="1"/>
    </location>
</feature>
<dbReference type="AlphaFoldDB" id="A0A498SWI7"/>
<dbReference type="Gene3D" id="3.90.70.10">
    <property type="entry name" value="Cysteine proteinases"/>
    <property type="match status" value="1"/>
</dbReference>
<dbReference type="Proteomes" id="UP000276991">
    <property type="component" value="Unassembled WGS sequence"/>
</dbReference>
<dbReference type="Pfam" id="PF00112">
    <property type="entry name" value="Peptidase_C1"/>
    <property type="match status" value="1"/>
</dbReference>
<dbReference type="InterPro" id="IPR000668">
    <property type="entry name" value="Peptidase_C1A_C"/>
</dbReference>
<proteinExistence type="inferred from homology"/>
<dbReference type="EMBL" id="UPTC01005814">
    <property type="protein sequence ID" value="VBB35398.1"/>
    <property type="molecule type" value="Genomic_DNA"/>
</dbReference>
<dbReference type="InterPro" id="IPR038765">
    <property type="entry name" value="Papain-like_cys_pep_sf"/>
</dbReference>
<comment type="similarity">
    <text evidence="1">Belongs to the peptidase C1 family.</text>
</comment>
<dbReference type="SMART" id="SM00645">
    <property type="entry name" value="Pept_C1"/>
    <property type="match status" value="1"/>
</dbReference>
<accession>A0A498SWI7</accession>
<evidence type="ECO:0000313" key="4">
    <source>
        <dbReference type="Proteomes" id="UP000276991"/>
    </source>
</evidence>
<organism evidence="3 4">
    <name type="scientific">Acanthocheilonema viteae</name>
    <name type="common">Filarial nematode worm</name>
    <name type="synonym">Dipetalonema viteae</name>
    <dbReference type="NCBI Taxonomy" id="6277"/>
    <lineage>
        <taxon>Eukaryota</taxon>
        <taxon>Metazoa</taxon>
        <taxon>Ecdysozoa</taxon>
        <taxon>Nematoda</taxon>
        <taxon>Chromadorea</taxon>
        <taxon>Rhabditida</taxon>
        <taxon>Spirurina</taxon>
        <taxon>Spiruromorpha</taxon>
        <taxon>Filarioidea</taxon>
        <taxon>Onchocercidae</taxon>
        <taxon>Acanthocheilonema</taxon>
    </lineage>
</organism>
<evidence type="ECO:0000256" key="1">
    <source>
        <dbReference type="ARBA" id="ARBA00008455"/>
    </source>
</evidence>
<name>A0A498SWI7_ACAVI</name>
<evidence type="ECO:0000313" key="3">
    <source>
        <dbReference type="EMBL" id="VBB35398.1"/>
    </source>
</evidence>
<keyword evidence="4" id="KW-1185">Reference proteome</keyword>
<dbReference type="InterPro" id="IPR013128">
    <property type="entry name" value="Peptidase_C1A"/>
</dbReference>
<evidence type="ECO:0000259" key="2">
    <source>
        <dbReference type="SMART" id="SM00645"/>
    </source>
</evidence>
<dbReference type="GO" id="GO:0008234">
    <property type="term" value="F:cysteine-type peptidase activity"/>
    <property type="evidence" value="ECO:0007669"/>
    <property type="project" value="InterPro"/>
</dbReference>
<protein>
    <recommendedName>
        <fullName evidence="2">Peptidase C1A papain C-terminal domain-containing protein</fullName>
    </recommendedName>
</protein>
<dbReference type="SUPFAM" id="SSF54001">
    <property type="entry name" value="Cysteine proteinases"/>
    <property type="match status" value="1"/>
</dbReference>
<dbReference type="STRING" id="6277.A0A498SWI7"/>
<reference evidence="3 4" key="1">
    <citation type="submission" date="2018-08" db="EMBL/GenBank/DDBJ databases">
        <authorList>
            <person name="Laetsch R D."/>
            <person name="Stevens L."/>
            <person name="Kumar S."/>
            <person name="Blaxter L. M."/>
        </authorList>
    </citation>
    <scope>NUCLEOTIDE SEQUENCE [LARGE SCALE GENOMIC DNA]</scope>
</reference>
<dbReference type="PANTHER" id="PTHR12411">
    <property type="entry name" value="CYSTEINE PROTEASE FAMILY C1-RELATED"/>
    <property type="match status" value="1"/>
</dbReference>
<dbReference type="OrthoDB" id="5843526at2759"/>
<gene>
    <name evidence="3" type="ORF">NAV_LOCUS10189</name>
</gene>
<sequence>TWEEKERLHGYVLNRAGGVEANMSQILGQKLYGSIPNSVDYRRIVGTVPVVNQGKCGICFIFTALATLEMYIALRNKQNIVKLSVQDIVDCSDLQGCDGKGGSSSQVFDWIADHGVTTDRNYPYKERDSYSCPIKANQRIKGGLVGSILLPFDNEEIIKRVLAVYGPVSVSLHATKSSFQNYASGK</sequence>
<feature type="domain" description="Peptidase C1A papain C-terminal" evidence="2">
    <location>
        <begin position="35"/>
        <end position="186"/>
    </location>
</feature>
<dbReference type="GO" id="GO:0006508">
    <property type="term" value="P:proteolysis"/>
    <property type="evidence" value="ECO:0007669"/>
    <property type="project" value="InterPro"/>
</dbReference>